<dbReference type="NCBIfam" id="TIGR00368">
    <property type="entry name" value="YifB family Mg chelatase-like AAA ATPase"/>
    <property type="match status" value="1"/>
</dbReference>
<organism evidence="3 4">
    <name type="scientific">Alteromonas salexigens</name>
    <dbReference type="NCBI Taxonomy" id="2982530"/>
    <lineage>
        <taxon>Bacteria</taxon>
        <taxon>Pseudomonadati</taxon>
        <taxon>Pseudomonadota</taxon>
        <taxon>Gammaproteobacteria</taxon>
        <taxon>Alteromonadales</taxon>
        <taxon>Alteromonadaceae</taxon>
        <taxon>Alteromonas/Salinimonas group</taxon>
        <taxon>Alteromonas</taxon>
    </lineage>
</organism>
<dbReference type="InterPro" id="IPR020568">
    <property type="entry name" value="Ribosomal_Su5_D2-typ_SF"/>
</dbReference>
<dbReference type="Pfam" id="PF13541">
    <property type="entry name" value="ChlI"/>
    <property type="match status" value="1"/>
</dbReference>
<dbReference type="InterPro" id="IPR045006">
    <property type="entry name" value="CHLI-like"/>
</dbReference>
<dbReference type="PANTHER" id="PTHR32039">
    <property type="entry name" value="MAGNESIUM-CHELATASE SUBUNIT CHLI"/>
    <property type="match status" value="1"/>
</dbReference>
<name>A0ABT2VNM3_9ALTE</name>
<evidence type="ECO:0000313" key="4">
    <source>
        <dbReference type="Proteomes" id="UP001209257"/>
    </source>
</evidence>
<dbReference type="InterPro" id="IPR025158">
    <property type="entry name" value="Mg_chelat-rel_C"/>
</dbReference>
<sequence>MGVAVVHTFAGQGMDAPPVTVEVHLANGLPAFQLVGMAETSVKEARERVRSALINCGFEFPAKRITINLAPAEIPKLGGRYDLPIAIGILVACGVLPPTAVAGLALLGELSLSGELKPVTGVIPALLACHHHDVRLILPAGNDKEAQLVDEVIRYPATTLTDVFHHLTGDVPLCRGEHWQCVQTAHDEACRWDDIIGQSQAKRALMVAAAGAHNLLMLGPPGSGKSLLASRLLPLLPPLDKTEAMTVAALRSVKGEPIEAGHFYQRPFRSPHHTASFAALVGGGTHPVPGEVSLAHGGVLFLDELPEFGRKTLDVLREPLETGDVHIARASAQACFPANFQLLAAMNPSPTGDIDDNRCTPQQQLQYLNRLSGPLLDRIDIQIEVPRLAELVLSHPNPAPGEDSMLAARDAVHAARQRQQARQGKPNAALSGGELAEQCALSDEDLRFFQQAAATLKLSMRTFHRTLKVARTLADLAASPAVKRDHLAEALGYRALDTLVRQLSGV</sequence>
<feature type="domain" description="Magnesium chelatase ChlI-like catalytic" evidence="1">
    <location>
        <begin position="193"/>
        <end position="389"/>
    </location>
</feature>
<gene>
    <name evidence="3" type="ORF">OCL06_02970</name>
</gene>
<reference evidence="4" key="1">
    <citation type="submission" date="2023-07" db="EMBL/GenBank/DDBJ databases">
        <title>Study on multiphase classification of strain Alteromonas salexigens isolated from the Yellow Sea.</title>
        <authorList>
            <person name="Sun L."/>
        </authorList>
    </citation>
    <scope>NUCLEOTIDE SEQUENCE [LARGE SCALE GENOMIC DNA]</scope>
    <source>
        <strain evidence="4">ASW11-19</strain>
    </source>
</reference>
<dbReference type="Gene3D" id="3.30.230.10">
    <property type="match status" value="1"/>
</dbReference>
<comment type="caution">
    <text evidence="3">The sequence shown here is derived from an EMBL/GenBank/DDBJ whole genome shotgun (WGS) entry which is preliminary data.</text>
</comment>
<dbReference type="InterPro" id="IPR027417">
    <property type="entry name" value="P-loop_NTPase"/>
</dbReference>
<proteinExistence type="predicted"/>
<dbReference type="Proteomes" id="UP001209257">
    <property type="component" value="Unassembled WGS sequence"/>
</dbReference>
<protein>
    <submittedName>
        <fullName evidence="3">YifB family Mg chelatase-like AAA ATPase</fullName>
    </submittedName>
</protein>
<accession>A0ABT2VNM3</accession>
<dbReference type="SUPFAM" id="SSF54211">
    <property type="entry name" value="Ribosomal protein S5 domain 2-like"/>
    <property type="match status" value="1"/>
</dbReference>
<dbReference type="CDD" id="cd00009">
    <property type="entry name" value="AAA"/>
    <property type="match status" value="1"/>
</dbReference>
<dbReference type="PANTHER" id="PTHR32039:SF7">
    <property type="entry name" value="COMPETENCE PROTEIN COMM"/>
    <property type="match status" value="1"/>
</dbReference>
<dbReference type="InterPro" id="IPR014721">
    <property type="entry name" value="Ribsml_uS5_D2-typ_fold_subgr"/>
</dbReference>
<dbReference type="Gene3D" id="3.40.50.300">
    <property type="entry name" value="P-loop containing nucleotide triphosphate hydrolases"/>
    <property type="match status" value="1"/>
</dbReference>
<evidence type="ECO:0000313" key="3">
    <source>
        <dbReference type="EMBL" id="MCU7553559.1"/>
    </source>
</evidence>
<evidence type="ECO:0000259" key="1">
    <source>
        <dbReference type="Pfam" id="PF01078"/>
    </source>
</evidence>
<dbReference type="EMBL" id="JAOTJC010000004">
    <property type="protein sequence ID" value="MCU7553559.1"/>
    <property type="molecule type" value="Genomic_DNA"/>
</dbReference>
<dbReference type="SUPFAM" id="SSF52540">
    <property type="entry name" value="P-loop containing nucleoside triphosphate hydrolases"/>
    <property type="match status" value="1"/>
</dbReference>
<dbReference type="InterPro" id="IPR004482">
    <property type="entry name" value="Mg_chelat-rel"/>
</dbReference>
<feature type="domain" description="Mg chelatase-related protein C-terminal" evidence="2">
    <location>
        <begin position="407"/>
        <end position="494"/>
    </location>
</feature>
<keyword evidence="4" id="KW-1185">Reference proteome</keyword>
<dbReference type="NCBIfam" id="NF007365">
    <property type="entry name" value="PRK09862.1"/>
    <property type="match status" value="1"/>
</dbReference>
<dbReference type="RefSeq" id="WP_262992245.1">
    <property type="nucleotide sequence ID" value="NZ_JAOTJC010000004.1"/>
</dbReference>
<dbReference type="Pfam" id="PF01078">
    <property type="entry name" value="Mg_chelatase"/>
    <property type="match status" value="1"/>
</dbReference>
<dbReference type="InterPro" id="IPR000523">
    <property type="entry name" value="Mg_chelatse_chII-like_cat_dom"/>
</dbReference>
<dbReference type="Pfam" id="PF13335">
    <property type="entry name" value="Mg_chelatase_C"/>
    <property type="match status" value="1"/>
</dbReference>
<evidence type="ECO:0000259" key="2">
    <source>
        <dbReference type="Pfam" id="PF13335"/>
    </source>
</evidence>